<dbReference type="RefSeq" id="WP_187587528.1">
    <property type="nucleotide sequence ID" value="NZ_JACLHY010000026.1"/>
</dbReference>
<keyword evidence="3" id="KW-1185">Reference proteome</keyword>
<comment type="caution">
    <text evidence="2">The sequence shown here is derived from an EMBL/GenBank/DDBJ whole genome shotgun (WGS) entry which is preliminary data.</text>
</comment>
<keyword evidence="1" id="KW-1133">Transmembrane helix</keyword>
<keyword evidence="1" id="KW-0812">Transmembrane</keyword>
<feature type="transmembrane region" description="Helical" evidence="1">
    <location>
        <begin position="12"/>
        <end position="31"/>
    </location>
</feature>
<evidence type="ECO:0000313" key="3">
    <source>
        <dbReference type="Proteomes" id="UP000618952"/>
    </source>
</evidence>
<accession>A0ABR7QS84</accession>
<dbReference type="Proteomes" id="UP000618952">
    <property type="component" value="Unassembled WGS sequence"/>
</dbReference>
<sequence length="79" mass="9102">MAEIKIKKKSSVWPWIILALIVLAAIAYYFITSTRVDMNDNRPHIGHDEQIENETGHNHLRLDGTKALWPELVTTIMEC</sequence>
<name>A0ABR7QS84_9FLAO</name>
<keyword evidence="1" id="KW-0472">Membrane</keyword>
<evidence type="ECO:0000313" key="2">
    <source>
        <dbReference type="EMBL" id="MBC8770056.1"/>
    </source>
</evidence>
<evidence type="ECO:0000256" key="1">
    <source>
        <dbReference type="SAM" id="Phobius"/>
    </source>
</evidence>
<proteinExistence type="predicted"/>
<organism evidence="2 3">
    <name type="scientific">Arenibacter arenosicollis</name>
    <dbReference type="NCBI Taxonomy" id="2762274"/>
    <lineage>
        <taxon>Bacteria</taxon>
        <taxon>Pseudomonadati</taxon>
        <taxon>Bacteroidota</taxon>
        <taxon>Flavobacteriia</taxon>
        <taxon>Flavobacteriales</taxon>
        <taxon>Flavobacteriaceae</taxon>
        <taxon>Arenibacter</taxon>
    </lineage>
</organism>
<dbReference type="EMBL" id="JACLHY010000026">
    <property type="protein sequence ID" value="MBC8770056.1"/>
    <property type="molecule type" value="Genomic_DNA"/>
</dbReference>
<protein>
    <submittedName>
        <fullName evidence="2">Uncharacterized protein</fullName>
    </submittedName>
</protein>
<gene>
    <name evidence="2" type="ORF">H4O18_18800</name>
</gene>
<reference evidence="2 3" key="1">
    <citation type="submission" date="2020-08" db="EMBL/GenBank/DDBJ databases">
        <title>Arenibacter gaetbuli sp. nov., isolated from a sand dune.</title>
        <authorList>
            <person name="Park S."/>
            <person name="Yoon J.-H."/>
        </authorList>
    </citation>
    <scope>NUCLEOTIDE SEQUENCE [LARGE SCALE GENOMIC DNA]</scope>
    <source>
        <strain evidence="2 3">BSSL-BM3</strain>
    </source>
</reference>